<evidence type="ECO:0008006" key="3">
    <source>
        <dbReference type="Google" id="ProtNLM"/>
    </source>
</evidence>
<dbReference type="Proteomes" id="UP000234845">
    <property type="component" value="Unassembled WGS sequence"/>
</dbReference>
<dbReference type="AlphaFoldDB" id="A0A2N5Y307"/>
<dbReference type="PANTHER" id="PTHR47197:SF3">
    <property type="entry name" value="DIHYDRO-HEME D1 DEHYDROGENASE"/>
    <property type="match status" value="1"/>
</dbReference>
<comment type="caution">
    <text evidence="1">The sequence shown here is derived from an EMBL/GenBank/DDBJ whole genome shotgun (WGS) entry which is preliminary data.</text>
</comment>
<evidence type="ECO:0000313" key="2">
    <source>
        <dbReference type="Proteomes" id="UP000234845"/>
    </source>
</evidence>
<protein>
    <recommendedName>
        <fullName evidence="3">YncE family protein</fullName>
    </recommendedName>
</protein>
<dbReference type="OrthoDB" id="9776991at2"/>
<sequence length="346" mass="36913">MNRIRIVIAIWTLLGFLIASATHGATLVVANKSEATVSLVAVEDLRVVATLPTGNGPHEVAVSPDGRHALVSDYGTGAEPGHSLTLVDIVDAAAMATIALPPNSRPHGLEWLDDSHAVVTAEGRRSLLVIDVNAEKVLYEVATDQEGTHMLALSANQRQAFTTNIGSGTLTVVDLLARKKRTDIETGEGAEGIALVRENEIWVTNRAAGTVSIIDANALEILATLDLPGFPIRAEADDARARVYITLARADALVVMDVAERRVLERLDFDVSAARPEKTLLSDLIPDSSIPVGVLLSRDGKWLFVAHTNAHLITVWDAATLEYQGDLSVGLEPDGMAWSPVAVDQP</sequence>
<proteinExistence type="predicted"/>
<dbReference type="Pfam" id="PF02239">
    <property type="entry name" value="Cytochrom_D1"/>
    <property type="match status" value="1"/>
</dbReference>
<dbReference type="RefSeq" id="WP_101521248.1">
    <property type="nucleotide sequence ID" value="NZ_PKLZ01000007.1"/>
</dbReference>
<keyword evidence="2" id="KW-1185">Reference proteome</keyword>
<dbReference type="InterPro" id="IPR015943">
    <property type="entry name" value="WD40/YVTN_repeat-like_dom_sf"/>
</dbReference>
<dbReference type="InterPro" id="IPR051200">
    <property type="entry name" value="Host-pathogen_enzymatic-act"/>
</dbReference>
<accession>A0A2N5Y307</accession>
<dbReference type="PANTHER" id="PTHR47197">
    <property type="entry name" value="PROTEIN NIRF"/>
    <property type="match status" value="1"/>
</dbReference>
<dbReference type="InterPro" id="IPR011044">
    <property type="entry name" value="Quino_amine_DH_bsu"/>
</dbReference>
<evidence type="ECO:0000313" key="1">
    <source>
        <dbReference type="EMBL" id="PLW82781.1"/>
    </source>
</evidence>
<dbReference type="EMBL" id="PKLZ01000007">
    <property type="protein sequence ID" value="PLW82781.1"/>
    <property type="molecule type" value="Genomic_DNA"/>
</dbReference>
<dbReference type="Gene3D" id="2.130.10.10">
    <property type="entry name" value="YVTN repeat-like/Quinoprotein amine dehydrogenase"/>
    <property type="match status" value="2"/>
</dbReference>
<organism evidence="1 2">
    <name type="scientific">Kineobactrum sediminis</name>
    <dbReference type="NCBI Taxonomy" id="1905677"/>
    <lineage>
        <taxon>Bacteria</taxon>
        <taxon>Pseudomonadati</taxon>
        <taxon>Pseudomonadota</taxon>
        <taxon>Gammaproteobacteria</taxon>
        <taxon>Cellvibrionales</taxon>
        <taxon>Halieaceae</taxon>
        <taxon>Kineobactrum</taxon>
    </lineage>
</organism>
<name>A0A2N5Y307_9GAMM</name>
<reference evidence="2" key="1">
    <citation type="submission" date="2017-11" db="EMBL/GenBank/DDBJ databases">
        <title>The draft genome sequence of Chromatocurvus sp. F02.</title>
        <authorList>
            <person name="Du Z.-J."/>
            <person name="Chang Y.-Q."/>
        </authorList>
    </citation>
    <scope>NUCLEOTIDE SEQUENCE [LARGE SCALE GENOMIC DNA]</scope>
    <source>
        <strain evidence="2">F02</strain>
    </source>
</reference>
<gene>
    <name evidence="1" type="ORF">CWI75_09435</name>
</gene>
<dbReference type="SUPFAM" id="SSF50969">
    <property type="entry name" value="YVTN repeat-like/Quinoprotein amine dehydrogenase"/>
    <property type="match status" value="1"/>
</dbReference>